<dbReference type="PANTHER" id="PTHR42923">
    <property type="entry name" value="PROTOPORPHYRINOGEN OXIDASE"/>
    <property type="match status" value="1"/>
</dbReference>
<dbReference type="InterPro" id="IPR006311">
    <property type="entry name" value="TAT_signal"/>
</dbReference>
<dbReference type="AlphaFoldDB" id="A6GCZ7"/>
<gene>
    <name evidence="1" type="ORF">PPSIR1_42206</name>
</gene>
<dbReference type="GO" id="GO:0016491">
    <property type="term" value="F:oxidoreductase activity"/>
    <property type="evidence" value="ECO:0007669"/>
    <property type="project" value="TreeGrafter"/>
</dbReference>
<dbReference type="InterPro" id="IPR036188">
    <property type="entry name" value="FAD/NAD-bd_sf"/>
</dbReference>
<protein>
    <recommendedName>
        <fullName evidence="3">Twin-arginine translocation pathway signal</fullName>
    </recommendedName>
</protein>
<evidence type="ECO:0000313" key="1">
    <source>
        <dbReference type="EMBL" id="EDM76235.1"/>
    </source>
</evidence>
<dbReference type="InterPro" id="IPR050464">
    <property type="entry name" value="Zeta_carotene_desat/Oxidored"/>
</dbReference>
<keyword evidence="2" id="KW-1185">Reference proteome</keyword>
<accession>A6GCZ7</accession>
<dbReference type="Gene3D" id="3.50.50.60">
    <property type="entry name" value="FAD/NAD(P)-binding domain"/>
    <property type="match status" value="1"/>
</dbReference>
<evidence type="ECO:0000313" key="2">
    <source>
        <dbReference type="Proteomes" id="UP000005801"/>
    </source>
</evidence>
<dbReference type="PROSITE" id="PS51318">
    <property type="entry name" value="TAT"/>
    <property type="match status" value="1"/>
</dbReference>
<dbReference type="STRING" id="391625.PPSIR1_42206"/>
<reference evidence="1 2" key="1">
    <citation type="submission" date="2007-06" db="EMBL/GenBank/DDBJ databases">
        <authorList>
            <person name="Shimkets L."/>
            <person name="Ferriera S."/>
            <person name="Johnson J."/>
            <person name="Kravitz S."/>
            <person name="Beeson K."/>
            <person name="Sutton G."/>
            <person name="Rogers Y.-H."/>
            <person name="Friedman R."/>
            <person name="Frazier M."/>
            <person name="Venter J.C."/>
        </authorList>
    </citation>
    <scope>NUCLEOTIDE SEQUENCE [LARGE SCALE GENOMIC DNA]</scope>
    <source>
        <strain evidence="1 2">SIR-1</strain>
    </source>
</reference>
<dbReference type="eggNOG" id="COG1232">
    <property type="taxonomic scope" value="Bacteria"/>
</dbReference>
<evidence type="ECO:0008006" key="3">
    <source>
        <dbReference type="Google" id="ProtNLM"/>
    </source>
</evidence>
<comment type="caution">
    <text evidence="1">The sequence shown here is derived from an EMBL/GenBank/DDBJ whole genome shotgun (WGS) entry which is preliminary data.</text>
</comment>
<dbReference type="SUPFAM" id="SSF51905">
    <property type="entry name" value="FAD/NAD(P)-binding domain"/>
    <property type="match status" value="1"/>
</dbReference>
<dbReference type="Proteomes" id="UP000005801">
    <property type="component" value="Unassembled WGS sequence"/>
</dbReference>
<sequence length="555" mass="59995">MSLGASGESGLSRRSLLAGAGLGLAAGCRQAPREAAGPVAPAFVGQSPERGHLLRSAELLSAPIDARERVAVAIVGGGVSGLCAAWQLRRRGVEDLALFELEDSLGGTARSGALPRSSYPMGAHYLPTPPRELVELHALLEDIGVIVGREHDGRLEFQSTAICAGPLERHFDPETRQWGPGLYPNLGETAAEAEQFERFWAELEALDGRRDAGGRLHFRLPARRSSGALAHLDGQSMADWLDARGYDSWRLRWFVDYACRDDYGCSAEQTSAWAGLHHFLGRGLAQNREGQLLTFPGGNGELVERIAARVALGARQRPGHLVYALDPDKGELRVRDLSTQRSIAVAAERILWAAPRYLLPHVLPRPEHDPLLPDLRAGGFSHAPWLVANVELAEHPGGLGAPLAWDNVPVIADPKARNLGYVVANHGDDRLDAHRPGAVLTYYEPLVDADPREARARLLAGDAAQWGEHVLRSLEAMHPTIRAQVRGLHVHRWGHAMVRPTPGLLFGGVLERARAPLGEGGRVRACATDVGGLPLFEEAFYAATEAADWAAERLG</sequence>
<dbReference type="Pfam" id="PF13450">
    <property type="entry name" value="NAD_binding_8"/>
    <property type="match status" value="1"/>
</dbReference>
<dbReference type="EMBL" id="ABCS01000069">
    <property type="protein sequence ID" value="EDM76235.1"/>
    <property type="molecule type" value="Genomic_DNA"/>
</dbReference>
<proteinExistence type="predicted"/>
<dbReference type="OrthoDB" id="231484at2"/>
<organism evidence="1 2">
    <name type="scientific">Plesiocystis pacifica SIR-1</name>
    <dbReference type="NCBI Taxonomy" id="391625"/>
    <lineage>
        <taxon>Bacteria</taxon>
        <taxon>Pseudomonadati</taxon>
        <taxon>Myxococcota</taxon>
        <taxon>Polyangia</taxon>
        <taxon>Nannocystales</taxon>
        <taxon>Nannocystaceae</taxon>
        <taxon>Plesiocystis</taxon>
    </lineage>
</organism>
<name>A6GCZ7_9BACT</name>